<keyword evidence="2" id="KW-1185">Reference proteome</keyword>
<dbReference type="AlphaFoldDB" id="A0A2X0NSZ5"/>
<dbReference type="Proteomes" id="UP000249464">
    <property type="component" value="Unassembled WGS sequence"/>
</dbReference>
<reference evidence="1 2" key="1">
    <citation type="submission" date="2016-11" db="EMBL/GenBank/DDBJ databases">
        <authorList>
            <person name="Jaros S."/>
            <person name="Januszkiewicz K."/>
            <person name="Wedrychowicz H."/>
        </authorList>
    </citation>
    <scope>NUCLEOTIDE SEQUENCE [LARGE SCALE GENOMIC DNA]</scope>
</reference>
<sequence length="62" mass="6735">MGYPPSPGFIQQARPLGGLTALSTQLADAAPTPTRETCFVASRVHVELRVSRSRAKTMIHEK</sequence>
<protein>
    <submittedName>
        <fullName evidence="1">BQ5605_C016g08116 protein</fullName>
    </submittedName>
</protein>
<evidence type="ECO:0000313" key="1">
    <source>
        <dbReference type="EMBL" id="SGY20664.1"/>
    </source>
</evidence>
<proteinExistence type="predicted"/>
<evidence type="ECO:0000313" key="2">
    <source>
        <dbReference type="Proteomes" id="UP000249464"/>
    </source>
</evidence>
<organism evidence="1 2">
    <name type="scientific">Microbotryum silenes-dioicae</name>
    <dbReference type="NCBI Taxonomy" id="796604"/>
    <lineage>
        <taxon>Eukaryota</taxon>
        <taxon>Fungi</taxon>
        <taxon>Dikarya</taxon>
        <taxon>Basidiomycota</taxon>
        <taxon>Pucciniomycotina</taxon>
        <taxon>Microbotryomycetes</taxon>
        <taxon>Microbotryales</taxon>
        <taxon>Microbotryaceae</taxon>
        <taxon>Microbotryum</taxon>
    </lineage>
</organism>
<name>A0A2X0NSZ5_9BASI</name>
<gene>
    <name evidence="1" type="primary">BQ5605_C016g08116</name>
    <name evidence="1" type="ORF">BQ5605_C016G08116</name>
</gene>
<accession>A0A2X0NSZ5</accession>
<dbReference type="EMBL" id="FQNC01000018">
    <property type="protein sequence ID" value="SGY20664.1"/>
    <property type="molecule type" value="Genomic_DNA"/>
</dbReference>